<keyword evidence="2" id="KW-0677">Repeat</keyword>
<sequence length="860" mass="96753">MDIHACRLNFLNTTQCEYIGPQESDSFPPYVCSSLNGILCNLTNCCARDYYTFYNNLQQCLFVEPCTNDKNPCGQDICQNIEGTELGYECICSSGYYFNGTMCSEIDICNSTVNTTNNILPCSGKGQRGTNINGTCNCTCKDGFVNVSPSNDLICNESVEIVCDVSTDICRNVTSTEQFCSSRIMEYNETTAQCERIDYCNIYCHNSSECTLVPNGYKCTCPPGTQLDNTFNCVACVPGRAGPNCSYICQCQYGTCNVNATDVTDLCNCDKGYEGDYCDGVKDYCNIAHINECAVPLDNVCAQKSTCINTNGSYWCQCDPGYKLKDSVRHRPKVRSSSTSVVTQIPPVRRSKKNSKKYLVASISVHITSQLMKQDMDERTLSSEESSDSRTTYRTTYDNDNNNQTINSEFFRDLEQTMRVNMRATVARPDMHVMLTSLPTNTTTTSTSTTAYTVDPFDDLDDIIDDDDLTTMFHDPLDNLFDDEEIIEVYNPNLKLPRPQVDTQPTGLFSHFGSSSIAEQLILYYSIDFYLNNASECDSLISTDLFEMHDPIIIHTYDKEIDQHHKSAMAPKQPNRPKRNTQAPNVYTPDESFLCLLNSSNTNEYIAVEKTVPFIITGKIAIIKTGETTTMYMVIARDAAQHEPVQQLTRDTLPRNSRTKGDSFATQSTTNKRCFNLEEYDENDEEEQEARSAHFARRASLRKIMRRAPNRATKEESRSSSVSSIFTNSASSHSTYSTGLSNDVLRDLTTSIKGSINELGQKMMSMAKQTRDLIVRKQADYEVDPNGTYLQEIMYENQNLLLLPGLTPADYGRNVLDTLFNQAKLATHSMPPLIRHKRKPTDPPILDNEKIKMLKDQYRG</sequence>
<evidence type="ECO:0000313" key="8">
    <source>
        <dbReference type="EMBL" id="CAF3596436.1"/>
    </source>
</evidence>
<keyword evidence="3 4" id="KW-1015">Disulfide bond</keyword>
<feature type="disulfide bond" evidence="4">
    <location>
        <begin position="200"/>
        <end position="210"/>
    </location>
</feature>
<dbReference type="Gene3D" id="2.10.25.10">
    <property type="entry name" value="Laminin"/>
    <property type="match status" value="1"/>
</dbReference>
<dbReference type="EMBL" id="CAJOBA010001448">
    <property type="protein sequence ID" value="CAF3596436.1"/>
    <property type="molecule type" value="Genomic_DNA"/>
</dbReference>
<dbReference type="CDD" id="cd00054">
    <property type="entry name" value="EGF_CA"/>
    <property type="match status" value="2"/>
</dbReference>
<dbReference type="InterPro" id="IPR000742">
    <property type="entry name" value="EGF"/>
</dbReference>
<keyword evidence="1 4" id="KW-0245">EGF-like domain</keyword>
<dbReference type="Pfam" id="PF07645">
    <property type="entry name" value="EGF_CA"/>
    <property type="match status" value="1"/>
</dbReference>
<evidence type="ECO:0000256" key="1">
    <source>
        <dbReference type="ARBA" id="ARBA00022536"/>
    </source>
</evidence>
<reference evidence="7" key="1">
    <citation type="submission" date="2021-02" db="EMBL/GenBank/DDBJ databases">
        <authorList>
            <person name="Nowell W R."/>
        </authorList>
    </citation>
    <scope>NUCLEOTIDE SEQUENCE</scope>
</reference>
<comment type="caution">
    <text evidence="7">The sequence shown here is derived from an EMBL/GenBank/DDBJ whole genome shotgun (WGS) entry which is preliminary data.</text>
</comment>
<organism evidence="7 9">
    <name type="scientific">Didymodactylos carnosus</name>
    <dbReference type="NCBI Taxonomy" id="1234261"/>
    <lineage>
        <taxon>Eukaryota</taxon>
        <taxon>Metazoa</taxon>
        <taxon>Spiralia</taxon>
        <taxon>Gnathifera</taxon>
        <taxon>Rotifera</taxon>
        <taxon>Eurotatoria</taxon>
        <taxon>Bdelloidea</taxon>
        <taxon>Philodinida</taxon>
        <taxon>Philodinidae</taxon>
        <taxon>Didymodactylos</taxon>
    </lineage>
</organism>
<dbReference type="Proteomes" id="UP000682733">
    <property type="component" value="Unassembled WGS sequence"/>
</dbReference>
<evidence type="ECO:0000259" key="6">
    <source>
        <dbReference type="PROSITE" id="PS50026"/>
    </source>
</evidence>
<dbReference type="PROSITE" id="PS00010">
    <property type="entry name" value="ASX_HYDROXYL"/>
    <property type="match status" value="1"/>
</dbReference>
<feature type="region of interest" description="Disordered" evidence="5">
    <location>
        <begin position="704"/>
        <end position="737"/>
    </location>
</feature>
<feature type="region of interest" description="Disordered" evidence="5">
    <location>
        <begin position="565"/>
        <end position="585"/>
    </location>
</feature>
<proteinExistence type="predicted"/>
<dbReference type="InterPro" id="IPR000152">
    <property type="entry name" value="EGF-type_Asp/Asn_hydroxyl_site"/>
</dbReference>
<dbReference type="SUPFAM" id="SSF57196">
    <property type="entry name" value="EGF/Laminin"/>
    <property type="match status" value="1"/>
</dbReference>
<dbReference type="InterPro" id="IPR050751">
    <property type="entry name" value="ECM_structural_protein"/>
</dbReference>
<feature type="compositionally biased region" description="Low complexity" evidence="5">
    <location>
        <begin position="719"/>
        <end position="732"/>
    </location>
</feature>
<feature type="region of interest" description="Disordered" evidence="5">
    <location>
        <begin position="645"/>
        <end position="668"/>
    </location>
</feature>
<evidence type="ECO:0000256" key="2">
    <source>
        <dbReference type="ARBA" id="ARBA00022737"/>
    </source>
</evidence>
<dbReference type="PROSITE" id="PS50026">
    <property type="entry name" value="EGF_3"/>
    <property type="match status" value="2"/>
</dbReference>
<dbReference type="Proteomes" id="UP000677228">
    <property type="component" value="Unassembled WGS sequence"/>
</dbReference>
<gene>
    <name evidence="7" type="ORF">OVA965_LOCUS5223</name>
    <name evidence="8" type="ORF">TMI583_LOCUS5221</name>
</gene>
<dbReference type="PANTHER" id="PTHR24034">
    <property type="entry name" value="EGF-LIKE DOMAIN-CONTAINING PROTEIN"/>
    <property type="match status" value="1"/>
</dbReference>
<evidence type="ECO:0000256" key="4">
    <source>
        <dbReference type="PROSITE-ProRule" id="PRU00076"/>
    </source>
</evidence>
<dbReference type="SMART" id="SM00181">
    <property type="entry name" value="EGF"/>
    <property type="match status" value="4"/>
</dbReference>
<feature type="compositionally biased region" description="Low complexity" evidence="5">
    <location>
        <begin position="389"/>
        <end position="401"/>
    </location>
</feature>
<dbReference type="SMART" id="SM00179">
    <property type="entry name" value="EGF_CA"/>
    <property type="match status" value="3"/>
</dbReference>
<dbReference type="PANTHER" id="PTHR24034:SF204">
    <property type="entry name" value="ADHESION G PROTEIN-COUPLED RECEPTOR E1"/>
    <property type="match status" value="1"/>
</dbReference>
<dbReference type="EMBL" id="CAJNOK010001448">
    <property type="protein sequence ID" value="CAF0812527.1"/>
    <property type="molecule type" value="Genomic_DNA"/>
</dbReference>
<dbReference type="Gene3D" id="2.90.20.10">
    <property type="entry name" value="Plasmodium vivax P25 domain"/>
    <property type="match status" value="1"/>
</dbReference>
<dbReference type="PROSITE" id="PS00022">
    <property type="entry name" value="EGF_1"/>
    <property type="match status" value="1"/>
</dbReference>
<comment type="caution">
    <text evidence="4">Lacks conserved residue(s) required for the propagation of feature annotation.</text>
</comment>
<evidence type="ECO:0000256" key="5">
    <source>
        <dbReference type="SAM" id="MobiDB-lite"/>
    </source>
</evidence>
<evidence type="ECO:0000313" key="9">
    <source>
        <dbReference type="Proteomes" id="UP000677228"/>
    </source>
</evidence>
<dbReference type="InterPro" id="IPR001881">
    <property type="entry name" value="EGF-like_Ca-bd_dom"/>
</dbReference>
<feature type="compositionally biased region" description="Polar residues" evidence="5">
    <location>
        <begin position="645"/>
        <end position="656"/>
    </location>
</feature>
<dbReference type="AlphaFoldDB" id="A0A8S2D152"/>
<feature type="domain" description="EGF-like" evidence="6">
    <location>
        <begin position="289"/>
        <end position="328"/>
    </location>
</feature>
<feature type="domain" description="EGF-like" evidence="6">
    <location>
        <begin position="196"/>
        <end position="234"/>
    </location>
</feature>
<evidence type="ECO:0000313" key="7">
    <source>
        <dbReference type="EMBL" id="CAF0812527.1"/>
    </source>
</evidence>
<accession>A0A8S2D152</accession>
<name>A0A8S2D152_9BILA</name>
<evidence type="ECO:0000256" key="3">
    <source>
        <dbReference type="ARBA" id="ARBA00023157"/>
    </source>
</evidence>
<dbReference type="InterPro" id="IPR049883">
    <property type="entry name" value="NOTCH1_EGF-like"/>
</dbReference>
<feature type="region of interest" description="Disordered" evidence="5">
    <location>
        <begin position="374"/>
        <end position="401"/>
    </location>
</feature>
<dbReference type="PROSITE" id="PS01186">
    <property type="entry name" value="EGF_2"/>
    <property type="match status" value="2"/>
</dbReference>
<dbReference type="GO" id="GO:0005509">
    <property type="term" value="F:calcium ion binding"/>
    <property type="evidence" value="ECO:0007669"/>
    <property type="project" value="InterPro"/>
</dbReference>
<protein>
    <recommendedName>
        <fullName evidence="6">EGF-like domain-containing protein</fullName>
    </recommendedName>
</protein>